<dbReference type="Pfam" id="PF00939">
    <property type="entry name" value="Na_sulph_symp"/>
    <property type="match status" value="1"/>
</dbReference>
<evidence type="ECO:0000256" key="5">
    <source>
        <dbReference type="ARBA" id="ARBA00023136"/>
    </source>
</evidence>
<feature type="transmembrane region" description="Helical" evidence="6">
    <location>
        <begin position="324"/>
        <end position="344"/>
    </location>
</feature>
<gene>
    <name evidence="7" type="ORF">VAZ01S_013_01110</name>
</gene>
<evidence type="ECO:0000256" key="3">
    <source>
        <dbReference type="ARBA" id="ARBA00022692"/>
    </source>
</evidence>
<dbReference type="InterPro" id="IPR030676">
    <property type="entry name" value="CitT-rel"/>
</dbReference>
<evidence type="ECO:0000256" key="1">
    <source>
        <dbReference type="ARBA" id="ARBA00004141"/>
    </source>
</evidence>
<feature type="transmembrane region" description="Helical" evidence="6">
    <location>
        <begin position="186"/>
        <end position="207"/>
    </location>
</feature>
<sequence>MHSYFKYIIPIFIPLLILMMPLSAFPFEGITVMQQRVIAIFLLAALCWVLEPIPIYATSVVIIVLELLLLSDKGIGLARTESGSPHFGELLKYNEIMATFASPIIMLFLGGFFLAMAASKYRLDVNLARVLLKPFGQDPKYVMLGLMLITATFSMFMSNTATTAMMLSILAPVVAVFKPHDPGRIAFALCIPVAANIGGIGTPIGTPPNAIALKYLTGDNVISFGEWMAFGVPFVIVMMAFAWFLMVCLYKSETQTLDLDIKSKFLKTPKAIVVYITFVGTILLWLMGSTHGMNAYTVALIPVAIFSLTGIINKEDLKKISWDVLWLVSGGIALGLALDQTGLARLVVSSIPFGDFSPYVVLVGASMLCLLMANFMSHTATANLLMPIMAALGSSMTSLAPLGGEVTLILIVTFAASLGMSLPISTPPNALAHATGQVQSHQMAKVGIVIGLVGVVLSFVMVWLLHVIERIV</sequence>
<evidence type="ECO:0000313" key="8">
    <source>
        <dbReference type="Proteomes" id="UP000016567"/>
    </source>
</evidence>
<dbReference type="eggNOG" id="COG0471">
    <property type="taxonomic scope" value="Bacteria"/>
</dbReference>
<organism evidence="7 8">
    <name type="scientific">Vibrio azureus NBRC 104587</name>
    <dbReference type="NCBI Taxonomy" id="1219077"/>
    <lineage>
        <taxon>Bacteria</taxon>
        <taxon>Pseudomonadati</taxon>
        <taxon>Pseudomonadota</taxon>
        <taxon>Gammaproteobacteria</taxon>
        <taxon>Vibrionales</taxon>
        <taxon>Vibrionaceae</taxon>
        <taxon>Vibrio</taxon>
    </lineage>
</organism>
<dbReference type="CDD" id="cd01115">
    <property type="entry name" value="SLC13_permease"/>
    <property type="match status" value="1"/>
</dbReference>
<dbReference type="PANTHER" id="PTHR10283:SF92">
    <property type="entry name" value="LOW-AFFINITY PHOSPHATE TRANSPORTER PHO91"/>
    <property type="match status" value="1"/>
</dbReference>
<dbReference type="Proteomes" id="UP000016567">
    <property type="component" value="Unassembled WGS sequence"/>
</dbReference>
<protein>
    <submittedName>
        <fullName evidence="7">Putative DASS family transporter</fullName>
    </submittedName>
</protein>
<keyword evidence="8" id="KW-1185">Reference proteome</keyword>
<comment type="similarity">
    <text evidence="2">Belongs to the SLC13A/DASS transporter (TC 2.A.47) family. DIT1 subfamily.</text>
</comment>
<evidence type="ECO:0000256" key="4">
    <source>
        <dbReference type="ARBA" id="ARBA00022989"/>
    </source>
</evidence>
<feature type="transmembrane region" description="Helical" evidence="6">
    <location>
        <begin position="7"/>
        <end position="25"/>
    </location>
</feature>
<evidence type="ECO:0000256" key="6">
    <source>
        <dbReference type="SAM" id="Phobius"/>
    </source>
</evidence>
<keyword evidence="3 6" id="KW-0812">Transmembrane</keyword>
<comment type="subcellular location">
    <subcellularLocation>
        <location evidence="1">Membrane</location>
        <topology evidence="1">Multi-pass membrane protein</topology>
    </subcellularLocation>
</comment>
<dbReference type="GO" id="GO:0005315">
    <property type="term" value="F:phosphate transmembrane transporter activity"/>
    <property type="evidence" value="ECO:0007669"/>
    <property type="project" value="TreeGrafter"/>
</dbReference>
<keyword evidence="5 6" id="KW-0472">Membrane</keyword>
<comment type="caution">
    <text evidence="7">The sequence shown here is derived from an EMBL/GenBank/DDBJ whole genome shotgun (WGS) entry which is preliminary data.</text>
</comment>
<dbReference type="NCBIfam" id="TIGR00785">
    <property type="entry name" value="dass"/>
    <property type="match status" value="1"/>
</dbReference>
<dbReference type="EMBL" id="BATL01000013">
    <property type="protein sequence ID" value="GAD74703.1"/>
    <property type="molecule type" value="Genomic_DNA"/>
</dbReference>
<feature type="transmembrane region" description="Helical" evidence="6">
    <location>
        <begin position="37"/>
        <end position="70"/>
    </location>
</feature>
<dbReference type="AlphaFoldDB" id="U3C8D3"/>
<accession>U3C8D3</accession>
<feature type="transmembrane region" description="Helical" evidence="6">
    <location>
        <begin position="356"/>
        <end position="375"/>
    </location>
</feature>
<feature type="transmembrane region" description="Helical" evidence="6">
    <location>
        <begin position="141"/>
        <end position="174"/>
    </location>
</feature>
<reference evidence="7 8" key="1">
    <citation type="submission" date="2013-09" db="EMBL/GenBank/DDBJ databases">
        <title>Whole genome shotgun sequence of Vibrio azureus NBRC 104587.</title>
        <authorList>
            <person name="Isaki S."/>
            <person name="Hosoyama A."/>
            <person name="Numata M."/>
            <person name="Hashimoto M."/>
            <person name="Hosoyama Y."/>
            <person name="Tsuchikane K."/>
            <person name="Noguchi M."/>
            <person name="Hirakata S."/>
            <person name="Ichikawa N."/>
            <person name="Ohji S."/>
            <person name="Yamazoe A."/>
            <person name="Fujita N."/>
        </authorList>
    </citation>
    <scope>NUCLEOTIDE SEQUENCE [LARGE SCALE GENOMIC DNA]</scope>
    <source>
        <strain evidence="7 8">NBRC 104587</strain>
    </source>
</reference>
<dbReference type="RefSeq" id="WP_021708483.1">
    <property type="nucleotide sequence ID" value="NZ_BAOB01000074.1"/>
</dbReference>
<feature type="transmembrane region" description="Helical" evidence="6">
    <location>
        <begin position="271"/>
        <end position="287"/>
    </location>
</feature>
<feature type="transmembrane region" description="Helical" evidence="6">
    <location>
        <begin position="227"/>
        <end position="250"/>
    </location>
</feature>
<feature type="transmembrane region" description="Helical" evidence="6">
    <location>
        <begin position="100"/>
        <end position="121"/>
    </location>
</feature>
<dbReference type="GO" id="GO:0005886">
    <property type="term" value="C:plasma membrane"/>
    <property type="evidence" value="ECO:0007669"/>
    <property type="project" value="TreeGrafter"/>
</dbReference>
<evidence type="ECO:0000313" key="7">
    <source>
        <dbReference type="EMBL" id="GAD74703.1"/>
    </source>
</evidence>
<proteinExistence type="inferred from homology"/>
<dbReference type="PANTHER" id="PTHR10283">
    <property type="entry name" value="SOLUTE CARRIER FAMILY 13 MEMBER"/>
    <property type="match status" value="1"/>
</dbReference>
<evidence type="ECO:0000256" key="2">
    <source>
        <dbReference type="ARBA" id="ARBA00007349"/>
    </source>
</evidence>
<dbReference type="STRING" id="1219077.VAZ01S_013_01110"/>
<dbReference type="InterPro" id="IPR001898">
    <property type="entry name" value="SLC13A/DASS"/>
</dbReference>
<feature type="transmembrane region" description="Helical" evidence="6">
    <location>
        <begin position="406"/>
        <end position="425"/>
    </location>
</feature>
<feature type="transmembrane region" description="Helical" evidence="6">
    <location>
        <begin position="446"/>
        <end position="468"/>
    </location>
</feature>
<keyword evidence="4 6" id="KW-1133">Transmembrane helix</keyword>
<dbReference type="OrthoDB" id="9766267at2"/>
<dbReference type="PIRSF" id="PIRSF002457">
    <property type="entry name" value="DASS"/>
    <property type="match status" value="1"/>
</dbReference>
<name>U3C8D3_9VIBR</name>
<feature type="transmembrane region" description="Helical" evidence="6">
    <location>
        <begin position="293"/>
        <end position="312"/>
    </location>
</feature>